<dbReference type="GO" id="GO:0003677">
    <property type="term" value="F:DNA binding"/>
    <property type="evidence" value="ECO:0007669"/>
    <property type="project" value="InterPro"/>
</dbReference>
<proteinExistence type="predicted"/>
<dbReference type="EMBL" id="PDJZ01000004">
    <property type="protein sequence ID" value="RXJ84760.1"/>
    <property type="molecule type" value="Genomic_DNA"/>
</dbReference>
<dbReference type="PROSITE" id="PS51750">
    <property type="entry name" value="BRO_N"/>
    <property type="match status" value="1"/>
</dbReference>
<dbReference type="Proteomes" id="UP000290870">
    <property type="component" value="Unassembled WGS sequence"/>
</dbReference>
<dbReference type="InterPro" id="IPR003497">
    <property type="entry name" value="BRO_N_domain"/>
</dbReference>
<evidence type="ECO:0000313" key="2">
    <source>
        <dbReference type="EMBL" id="RXJ84760.1"/>
    </source>
</evidence>
<organism evidence="2 3">
    <name type="scientific">Arcobacter cloacae</name>
    <dbReference type="NCBI Taxonomy" id="1054034"/>
    <lineage>
        <taxon>Bacteria</taxon>
        <taxon>Pseudomonadati</taxon>
        <taxon>Campylobacterota</taxon>
        <taxon>Epsilonproteobacteria</taxon>
        <taxon>Campylobacterales</taxon>
        <taxon>Arcobacteraceae</taxon>
        <taxon>Arcobacter</taxon>
    </lineage>
</organism>
<dbReference type="InterPro" id="IPR005039">
    <property type="entry name" value="Ant_C"/>
</dbReference>
<dbReference type="OrthoDB" id="5432621at2"/>
<comment type="caution">
    <text evidence="2">The sequence shown here is derived from an EMBL/GenBank/DDBJ whole genome shotgun (WGS) entry which is preliminary data.</text>
</comment>
<dbReference type="Pfam" id="PF03374">
    <property type="entry name" value="ANT"/>
    <property type="match status" value="1"/>
</dbReference>
<gene>
    <name evidence="2" type="ORF">CRU90_05230</name>
</gene>
<dbReference type="RefSeq" id="WP_128986222.1">
    <property type="nucleotide sequence ID" value="NZ_PDJZ01000004.1"/>
</dbReference>
<sequence length="254" mass="28948">MELIKVEISDELVVEVQPNVEHEWLLSSKDVAEGYGLSRNGLSMTKTRNSDELEEGVHFINVTNSDIGGRPSVYWTKEGVVMLEFFIKTPTAKEFRRWASNFIVEKSKEPKAPAVPMTYIEALQAHLESVKQLEEANKVIALQAPKVEAYDDLMSKENLMYPMDGCRKLTANPKLLLNILKEKGYLFNNRKGDLRPRPKALENGWFVMREVPNYKDPEDKTREYMFMTLKAVTEIKPIADKAIAKGLIKPIGSK</sequence>
<protein>
    <recommendedName>
        <fullName evidence="1">Bro-N domain-containing protein</fullName>
    </recommendedName>
</protein>
<feature type="domain" description="Bro-N" evidence="1">
    <location>
        <begin position="3"/>
        <end position="111"/>
    </location>
</feature>
<reference evidence="2 3" key="1">
    <citation type="submission" date="2017-10" db="EMBL/GenBank/DDBJ databases">
        <title>Genomics of the genus Arcobacter.</title>
        <authorList>
            <person name="Perez-Cataluna A."/>
            <person name="Figueras M.J."/>
        </authorList>
    </citation>
    <scope>NUCLEOTIDE SEQUENCE [LARGE SCALE GENOMIC DNA]</scope>
    <source>
        <strain evidence="2 3">F26</strain>
    </source>
</reference>
<name>A0A4Q0ZFZ2_9BACT</name>
<evidence type="ECO:0000259" key="1">
    <source>
        <dbReference type="PROSITE" id="PS51750"/>
    </source>
</evidence>
<dbReference type="AlphaFoldDB" id="A0A4Q0ZFZ2"/>
<accession>A0A4Q0ZFZ2</accession>
<evidence type="ECO:0000313" key="3">
    <source>
        <dbReference type="Proteomes" id="UP000290870"/>
    </source>
</evidence>